<evidence type="ECO:0000313" key="2">
    <source>
        <dbReference type="EMBL" id="ADX82914.1"/>
    </source>
</evidence>
<feature type="transmembrane region" description="Helical" evidence="1">
    <location>
        <begin position="122"/>
        <end position="145"/>
    </location>
</feature>
<keyword evidence="3" id="KW-1185">Reference proteome</keyword>
<gene>
    <name evidence="2" type="ordered locus">SiH_1566</name>
</gene>
<dbReference type="RefSeq" id="WP_014512735.1">
    <property type="nucleotide sequence ID" value="NC_017275.1"/>
</dbReference>
<sequence>MEQIIEFPDILKLIEHNNLPTEIYAPDGTLLMKPYGTWGEQPLVLNRKVWRVFANYSLTNDDEIVQVNTTGQLIRVGKDVDTNEILGYVRRINPGATVEEVISAILERVIEDTGPFKNDDEFMSYAFLLYLTLAYAIHYGLLILVKD</sequence>
<dbReference type="GeneID" id="12415642"/>
<name>F0NRB3_SACI0</name>
<dbReference type="HOGENOM" id="CLU_1718290_0_0_2"/>
<dbReference type="AlphaFoldDB" id="F0NRB3"/>
<reference evidence="2 3" key="1">
    <citation type="journal article" date="2011" name="J. Bacteriol.">
        <title>Genome analyses of icelandic strains of Sulfolobus islandicus, model organisms for genetic and virus-host interaction studies.</title>
        <authorList>
            <person name="Guo L."/>
            <person name="Brugger K."/>
            <person name="Liu C."/>
            <person name="Shah S.A."/>
            <person name="Zheng H."/>
            <person name="Zhu Y."/>
            <person name="Wang S."/>
            <person name="Lillestol R.K."/>
            <person name="Chen L."/>
            <person name="Frank J."/>
            <person name="Prangishvili D."/>
            <person name="Paulin L."/>
            <person name="She Q."/>
            <person name="Huang L."/>
            <person name="Garrett R.A."/>
        </authorList>
    </citation>
    <scope>NUCLEOTIDE SEQUENCE [LARGE SCALE GENOMIC DNA]</scope>
    <source>
        <strain evidence="2 3">HVE10/4</strain>
    </source>
</reference>
<protein>
    <submittedName>
        <fullName evidence="2">Conserved plasmid protein</fullName>
    </submittedName>
</protein>
<proteinExistence type="predicted"/>
<dbReference type="Proteomes" id="UP000006395">
    <property type="component" value="Chromosome"/>
</dbReference>
<organism evidence="2 3">
    <name type="scientific">Saccharolobus islandicus (strain HVE10/4)</name>
    <name type="common">Sulfolobus islandicus</name>
    <dbReference type="NCBI Taxonomy" id="930943"/>
    <lineage>
        <taxon>Archaea</taxon>
        <taxon>Thermoproteota</taxon>
        <taxon>Thermoprotei</taxon>
        <taxon>Sulfolobales</taxon>
        <taxon>Sulfolobaceae</taxon>
        <taxon>Saccharolobus</taxon>
    </lineage>
</organism>
<keyword evidence="1" id="KW-0812">Transmembrane</keyword>
<keyword evidence="1" id="KW-0472">Membrane</keyword>
<accession>F0NRB3</accession>
<keyword evidence="1" id="KW-1133">Transmembrane helix</keyword>
<dbReference type="KEGG" id="sih:SiH_1566"/>
<evidence type="ECO:0000256" key="1">
    <source>
        <dbReference type="SAM" id="Phobius"/>
    </source>
</evidence>
<evidence type="ECO:0000313" key="3">
    <source>
        <dbReference type="Proteomes" id="UP000006395"/>
    </source>
</evidence>
<dbReference type="EMBL" id="CP002426">
    <property type="protein sequence ID" value="ADX82914.1"/>
    <property type="molecule type" value="Genomic_DNA"/>
</dbReference>